<organism evidence="1 2">
    <name type="scientific">Aliidiomarina minuta</name>
    <dbReference type="NCBI Taxonomy" id="880057"/>
    <lineage>
        <taxon>Bacteria</taxon>
        <taxon>Pseudomonadati</taxon>
        <taxon>Pseudomonadota</taxon>
        <taxon>Gammaproteobacteria</taxon>
        <taxon>Alteromonadales</taxon>
        <taxon>Idiomarinaceae</taxon>
        <taxon>Aliidiomarina</taxon>
    </lineage>
</organism>
<dbReference type="InterPro" id="IPR012902">
    <property type="entry name" value="N_methyl_site"/>
</dbReference>
<dbReference type="EMBL" id="PIPL01000001">
    <property type="protein sequence ID" value="RUO26373.1"/>
    <property type="molecule type" value="Genomic_DNA"/>
</dbReference>
<name>A0A432W8B8_9GAMM</name>
<dbReference type="PIRSF" id="PIRSF004525">
    <property type="entry name" value="Pilin_peptidase-dep_B_prd"/>
    <property type="match status" value="1"/>
</dbReference>
<sequence length="160" mass="18509">MTASRAKGFSLLELILVLLISAVLLVAWLGLLTGIWGQANRQQQLHTQAQLFYQLAFWLARDLERSGESGHWRWHWQEDCVLYAEHGVRLRQGTLQWRPQDRGCEDSGWIALHDVNGFQLNQFVIQSLPQQQAMLRLSATYGGRNWEWRYLLAAPVVLEP</sequence>
<dbReference type="Proteomes" id="UP000288293">
    <property type="component" value="Unassembled WGS sequence"/>
</dbReference>
<dbReference type="AlphaFoldDB" id="A0A432W8B8"/>
<dbReference type="Pfam" id="PF07963">
    <property type="entry name" value="N_methyl"/>
    <property type="match status" value="1"/>
</dbReference>
<protein>
    <recommendedName>
        <fullName evidence="3">Prepilin-type N-terminal cleavage/methylation domain-containing protein</fullName>
    </recommendedName>
</protein>
<dbReference type="PROSITE" id="PS00409">
    <property type="entry name" value="PROKAR_NTER_METHYL"/>
    <property type="match status" value="1"/>
</dbReference>
<dbReference type="NCBIfam" id="TIGR02532">
    <property type="entry name" value="IV_pilin_GFxxxE"/>
    <property type="match status" value="1"/>
</dbReference>
<proteinExistence type="predicted"/>
<comment type="caution">
    <text evidence="1">The sequence shown here is derived from an EMBL/GenBank/DDBJ whole genome shotgun (WGS) entry which is preliminary data.</text>
</comment>
<gene>
    <name evidence="1" type="ORF">CWE09_06600</name>
</gene>
<dbReference type="RefSeq" id="WP_126803183.1">
    <property type="nucleotide sequence ID" value="NZ_PIPL01000001.1"/>
</dbReference>
<evidence type="ECO:0008006" key="3">
    <source>
        <dbReference type="Google" id="ProtNLM"/>
    </source>
</evidence>
<accession>A0A432W8B8</accession>
<dbReference type="InterPro" id="IPR016419">
    <property type="entry name" value="Prepilin_Pept-dep_B_prd"/>
</dbReference>
<evidence type="ECO:0000313" key="2">
    <source>
        <dbReference type="Proteomes" id="UP000288293"/>
    </source>
</evidence>
<reference evidence="1 2" key="1">
    <citation type="journal article" date="2011" name="Front. Microbiol.">
        <title>Genomic signatures of strain selection and enhancement in Bacillus atrophaeus var. globigii, a historical biowarfare simulant.</title>
        <authorList>
            <person name="Gibbons H.S."/>
            <person name="Broomall S.M."/>
            <person name="McNew L.A."/>
            <person name="Daligault H."/>
            <person name="Chapman C."/>
            <person name="Bruce D."/>
            <person name="Karavis M."/>
            <person name="Krepps M."/>
            <person name="McGregor P.A."/>
            <person name="Hong C."/>
            <person name="Park K.H."/>
            <person name="Akmal A."/>
            <person name="Feldman A."/>
            <person name="Lin J.S."/>
            <person name="Chang W.E."/>
            <person name="Higgs B.W."/>
            <person name="Demirev P."/>
            <person name="Lindquist J."/>
            <person name="Liem A."/>
            <person name="Fochler E."/>
            <person name="Read T.D."/>
            <person name="Tapia R."/>
            <person name="Johnson S."/>
            <person name="Bishop-Lilly K.A."/>
            <person name="Detter C."/>
            <person name="Han C."/>
            <person name="Sozhamannan S."/>
            <person name="Rosenzweig C.N."/>
            <person name="Skowronski E.W."/>
        </authorList>
    </citation>
    <scope>NUCLEOTIDE SEQUENCE [LARGE SCALE GENOMIC DNA]</scope>
    <source>
        <strain evidence="1 2">MLST1</strain>
    </source>
</reference>
<evidence type="ECO:0000313" key="1">
    <source>
        <dbReference type="EMBL" id="RUO26373.1"/>
    </source>
</evidence>
<keyword evidence="2" id="KW-1185">Reference proteome</keyword>
<dbReference type="OrthoDB" id="6400529at2"/>